<dbReference type="VEuPathDB" id="MicrosporidiaDB:SLOPH_1294"/>
<protein>
    <submittedName>
        <fullName evidence="3">Leucine rich repeat protein</fullName>
    </submittedName>
</protein>
<dbReference type="PROSITE" id="PS51450">
    <property type="entry name" value="LRR"/>
    <property type="match status" value="1"/>
</dbReference>
<accession>S7W943</accession>
<dbReference type="HOGENOM" id="CLU_555018_0_0_1"/>
<name>S7W943_SPRLO</name>
<dbReference type="Proteomes" id="UP000014978">
    <property type="component" value="Unassembled WGS sequence"/>
</dbReference>
<dbReference type="InterPro" id="IPR003591">
    <property type="entry name" value="Leu-rich_rpt_typical-subtyp"/>
</dbReference>
<dbReference type="Pfam" id="PF00560">
    <property type="entry name" value="LRR_1"/>
    <property type="match status" value="1"/>
</dbReference>
<dbReference type="SMART" id="SM00364">
    <property type="entry name" value="LRR_BAC"/>
    <property type="match status" value="4"/>
</dbReference>
<dbReference type="SUPFAM" id="SSF52058">
    <property type="entry name" value="L domain-like"/>
    <property type="match status" value="2"/>
</dbReference>
<dbReference type="InParanoid" id="S7W943"/>
<proteinExistence type="predicted"/>
<dbReference type="PANTHER" id="PTHR48051:SF1">
    <property type="entry name" value="RAS SUPPRESSOR PROTEIN 1"/>
    <property type="match status" value="1"/>
</dbReference>
<dbReference type="InterPro" id="IPR050216">
    <property type="entry name" value="LRR_domain-containing"/>
</dbReference>
<dbReference type="STRING" id="1358809.S7W943"/>
<organism evidence="3 4">
    <name type="scientific">Spraguea lophii (strain 42_110)</name>
    <name type="common">Microsporidian parasite</name>
    <dbReference type="NCBI Taxonomy" id="1358809"/>
    <lineage>
        <taxon>Eukaryota</taxon>
        <taxon>Fungi</taxon>
        <taxon>Fungi incertae sedis</taxon>
        <taxon>Microsporidia</taxon>
        <taxon>Spragueidae</taxon>
        <taxon>Spraguea</taxon>
    </lineage>
</organism>
<gene>
    <name evidence="3" type="ORF">SLOPH_1294</name>
</gene>
<feature type="non-terminal residue" evidence="3">
    <location>
        <position position="1"/>
    </location>
</feature>
<evidence type="ECO:0000256" key="2">
    <source>
        <dbReference type="ARBA" id="ARBA00022737"/>
    </source>
</evidence>
<dbReference type="OrthoDB" id="660555at2759"/>
<dbReference type="Gene3D" id="3.80.10.10">
    <property type="entry name" value="Ribonuclease Inhibitor"/>
    <property type="match status" value="2"/>
</dbReference>
<evidence type="ECO:0000313" key="4">
    <source>
        <dbReference type="Proteomes" id="UP000014978"/>
    </source>
</evidence>
<dbReference type="AlphaFoldDB" id="S7W943"/>
<dbReference type="EMBL" id="ATCN01000273">
    <property type="protein sequence ID" value="EPR79396.1"/>
    <property type="molecule type" value="Genomic_DNA"/>
</dbReference>
<evidence type="ECO:0000313" key="3">
    <source>
        <dbReference type="EMBL" id="EPR79396.1"/>
    </source>
</evidence>
<dbReference type="SMART" id="SM00369">
    <property type="entry name" value="LRR_TYP"/>
    <property type="match status" value="4"/>
</dbReference>
<comment type="caution">
    <text evidence="3">The sequence shown here is derived from an EMBL/GenBank/DDBJ whole genome shotgun (WGS) entry which is preliminary data.</text>
</comment>
<keyword evidence="4" id="KW-1185">Reference proteome</keyword>
<dbReference type="GO" id="GO:0005737">
    <property type="term" value="C:cytoplasm"/>
    <property type="evidence" value="ECO:0007669"/>
    <property type="project" value="TreeGrafter"/>
</dbReference>
<dbReference type="InterPro" id="IPR001611">
    <property type="entry name" value="Leu-rich_rpt"/>
</dbReference>
<sequence>LFKDCDNNSLLFKDCEDNLSIISRLTIDSKLFGSEETLDNYENDTTLESNIDINIKMWSEEKVDLSDNKLKKLPKKLKIPKKIKSLDLSNNNFDYCIFKDILELKELKSLNLGFNKIEKLPKKLYVLSKLRNLVLSGGVFINVPDEIEKLKIEKLILVGIQPDMYFAEENDRRFKINFLINIFLNIQSLKYLDIRGNGLSYFGYKGDYHGLRILKLGNNNMRSLSESLLRFNCLYELDLSSNNLEIVPDFLVQFTNLEKLNLSYNKMKSYNTFDLGSITSLILDLRGSIKDLHIFNEGNQLEKLILIRRTKYFKISEQTLPQKSFKRKNTTMSVRSNKNGNLETLKILKIYNAENEDINDLNYKLENLRELHISFNRSFNMLPNLFSTLQKGNHQCETLFINNSEKPILLSDEIFKINGLKILFLEGFVVNEIKMFTKLTNLKTLELKKVVFNNNKEYILNYFKLLNIGCKLKNCQYDRMQLSKKIKKLTFL</sequence>
<dbReference type="InterPro" id="IPR032675">
    <property type="entry name" value="LRR_dom_sf"/>
</dbReference>
<dbReference type="PANTHER" id="PTHR48051">
    <property type="match status" value="1"/>
</dbReference>
<keyword evidence="2" id="KW-0677">Repeat</keyword>
<reference evidence="4" key="1">
    <citation type="journal article" date="2013" name="PLoS Genet.">
        <title>The genome of Spraguea lophii and the basis of host-microsporidian interactions.</title>
        <authorList>
            <person name="Campbell S.E."/>
            <person name="Williams T.A."/>
            <person name="Yousuf A."/>
            <person name="Soanes D.M."/>
            <person name="Paszkiewicz K.H."/>
            <person name="Williams B.A.P."/>
        </authorList>
    </citation>
    <scope>NUCLEOTIDE SEQUENCE [LARGE SCALE GENOMIC DNA]</scope>
    <source>
        <strain evidence="4">42_110</strain>
    </source>
</reference>
<evidence type="ECO:0000256" key="1">
    <source>
        <dbReference type="ARBA" id="ARBA00022614"/>
    </source>
</evidence>
<keyword evidence="1" id="KW-0433">Leucine-rich repeat</keyword>